<feature type="transmembrane region" description="Helical" evidence="1">
    <location>
        <begin position="14"/>
        <end position="42"/>
    </location>
</feature>
<protein>
    <submittedName>
        <fullName evidence="2">Uncharacterized protein</fullName>
    </submittedName>
</protein>
<keyword evidence="3" id="KW-1185">Reference proteome</keyword>
<name>A0ABW4DNR0_9LACO</name>
<evidence type="ECO:0000313" key="3">
    <source>
        <dbReference type="Proteomes" id="UP001597244"/>
    </source>
</evidence>
<keyword evidence="1" id="KW-0472">Membrane</keyword>
<dbReference type="Proteomes" id="UP001597244">
    <property type="component" value="Unassembled WGS sequence"/>
</dbReference>
<keyword evidence="1" id="KW-0812">Transmembrane</keyword>
<organism evidence="2 3">
    <name type="scientific">Lapidilactobacillus mulanensis</name>
    <dbReference type="NCBI Taxonomy" id="2485999"/>
    <lineage>
        <taxon>Bacteria</taxon>
        <taxon>Bacillati</taxon>
        <taxon>Bacillota</taxon>
        <taxon>Bacilli</taxon>
        <taxon>Lactobacillales</taxon>
        <taxon>Lactobacillaceae</taxon>
        <taxon>Lapidilactobacillus</taxon>
    </lineage>
</organism>
<accession>A0ABW4DNR0</accession>
<evidence type="ECO:0000256" key="1">
    <source>
        <dbReference type="SAM" id="Phobius"/>
    </source>
</evidence>
<reference evidence="3" key="1">
    <citation type="journal article" date="2019" name="Int. J. Syst. Evol. Microbiol.">
        <title>The Global Catalogue of Microorganisms (GCM) 10K type strain sequencing project: providing services to taxonomists for standard genome sequencing and annotation.</title>
        <authorList>
            <consortium name="The Broad Institute Genomics Platform"/>
            <consortium name="The Broad Institute Genome Sequencing Center for Infectious Disease"/>
            <person name="Wu L."/>
            <person name="Ma J."/>
        </authorList>
    </citation>
    <scope>NUCLEOTIDE SEQUENCE [LARGE SCALE GENOMIC DNA]</scope>
    <source>
        <strain evidence="3">CCM 8951</strain>
    </source>
</reference>
<gene>
    <name evidence="2" type="ORF">ACFQ4L_02570</name>
</gene>
<feature type="transmembrane region" description="Helical" evidence="1">
    <location>
        <begin position="48"/>
        <end position="67"/>
    </location>
</feature>
<sequence length="88" mass="10300">MKFYMNLPRNHKEFAVFMAIISIISVNIIAPLITCFEIGFHWQTWQQVLPIIPEIWLCVIIMVLITYRPAEWLTGKIVLKKTVLIVIS</sequence>
<comment type="caution">
    <text evidence="2">The sequence shown here is derived from an EMBL/GenBank/DDBJ whole genome shotgun (WGS) entry which is preliminary data.</text>
</comment>
<keyword evidence="1" id="KW-1133">Transmembrane helix</keyword>
<dbReference type="RefSeq" id="WP_225417346.1">
    <property type="nucleotide sequence ID" value="NZ_JBHTOF010000021.1"/>
</dbReference>
<dbReference type="EMBL" id="JBHTOF010000021">
    <property type="protein sequence ID" value="MFD1464976.1"/>
    <property type="molecule type" value="Genomic_DNA"/>
</dbReference>
<evidence type="ECO:0000313" key="2">
    <source>
        <dbReference type="EMBL" id="MFD1464976.1"/>
    </source>
</evidence>
<proteinExistence type="predicted"/>